<keyword evidence="3 7" id="KW-1133">Transmembrane helix</keyword>
<dbReference type="PANTHER" id="PTHR38766:SF1">
    <property type="entry name" value="FLAGELLAR PROTEIN FLIO"/>
    <property type="match status" value="1"/>
</dbReference>
<evidence type="ECO:0000256" key="4">
    <source>
        <dbReference type="ARBA" id="ARBA00023136"/>
    </source>
</evidence>
<feature type="transmembrane region" description="Helical" evidence="7">
    <location>
        <begin position="28"/>
        <end position="51"/>
    </location>
</feature>
<comment type="caution">
    <text evidence="9">The sequence shown here is derived from an EMBL/GenBank/DDBJ whole genome shotgun (WGS) entry which is preliminary data.</text>
</comment>
<keyword evidence="9" id="KW-0969">Cilium</keyword>
<comment type="subcellular location">
    <subcellularLocation>
        <location evidence="7">Cell membrane</location>
    </subcellularLocation>
    <subcellularLocation>
        <location evidence="7">Bacterial flagellum basal body</location>
    </subcellularLocation>
</comment>
<dbReference type="AlphaFoldDB" id="A0A970B7Y0"/>
<evidence type="ECO:0000256" key="6">
    <source>
        <dbReference type="ARBA" id="ARBA00037937"/>
    </source>
</evidence>
<organism evidence="9 10">
    <name type="scientific">Solimonas marina</name>
    <dbReference type="NCBI Taxonomy" id="2714601"/>
    <lineage>
        <taxon>Bacteria</taxon>
        <taxon>Pseudomonadati</taxon>
        <taxon>Pseudomonadota</taxon>
        <taxon>Gammaproteobacteria</taxon>
        <taxon>Nevskiales</taxon>
        <taxon>Nevskiaceae</taxon>
        <taxon>Solimonas</taxon>
    </lineage>
</organism>
<dbReference type="EMBL" id="JAAVXB010000002">
    <property type="protein sequence ID" value="NKF21699.1"/>
    <property type="molecule type" value="Genomic_DNA"/>
</dbReference>
<dbReference type="GO" id="GO:0005886">
    <property type="term" value="C:plasma membrane"/>
    <property type="evidence" value="ECO:0007669"/>
    <property type="project" value="UniProtKB-SubCell"/>
</dbReference>
<accession>A0A970B7Y0</accession>
<evidence type="ECO:0000256" key="5">
    <source>
        <dbReference type="ARBA" id="ARBA00023143"/>
    </source>
</evidence>
<reference evidence="9" key="1">
    <citation type="submission" date="2020-03" db="EMBL/GenBank/DDBJ databases">
        <title>Solimonas marina sp. nov., isolated from deep seawater of the Pacific Ocean.</title>
        <authorList>
            <person name="Liu X."/>
            <person name="Lai Q."/>
            <person name="Sun F."/>
            <person name="Gai Y."/>
            <person name="Li G."/>
            <person name="Shao Z."/>
        </authorList>
    </citation>
    <scope>NUCLEOTIDE SEQUENCE</scope>
    <source>
        <strain evidence="9">C16B3</strain>
    </source>
</reference>
<keyword evidence="10" id="KW-1185">Reference proteome</keyword>
<keyword evidence="1 7" id="KW-1003">Cell membrane</keyword>
<dbReference type="NCBIfam" id="TIGR03500">
    <property type="entry name" value="FliO_TIGR"/>
    <property type="match status" value="1"/>
</dbReference>
<dbReference type="RefSeq" id="WP_168146940.1">
    <property type="nucleotide sequence ID" value="NZ_JAAVXB010000002.1"/>
</dbReference>
<keyword evidence="9" id="KW-0966">Cell projection</keyword>
<keyword evidence="4 7" id="KW-0472">Membrane</keyword>
<keyword evidence="2 7" id="KW-0812">Transmembrane</keyword>
<gene>
    <name evidence="9" type="primary">fliO</name>
    <name evidence="9" type="ORF">G7Y82_05170</name>
</gene>
<dbReference type="PANTHER" id="PTHR38766">
    <property type="entry name" value="FLAGELLAR PROTEIN FLIO"/>
    <property type="match status" value="1"/>
</dbReference>
<dbReference type="Pfam" id="PF04347">
    <property type="entry name" value="FliO"/>
    <property type="match status" value="1"/>
</dbReference>
<keyword evidence="5 7" id="KW-0975">Bacterial flagellum</keyword>
<evidence type="ECO:0000313" key="9">
    <source>
        <dbReference type="EMBL" id="NKF21699.1"/>
    </source>
</evidence>
<feature type="region of interest" description="Disordered" evidence="8">
    <location>
        <begin position="1"/>
        <end position="23"/>
    </location>
</feature>
<evidence type="ECO:0000256" key="1">
    <source>
        <dbReference type="ARBA" id="ARBA00022475"/>
    </source>
</evidence>
<protein>
    <recommendedName>
        <fullName evidence="7">Flagellar protein</fullName>
    </recommendedName>
</protein>
<name>A0A970B7Y0_9GAMM</name>
<evidence type="ECO:0000256" key="8">
    <source>
        <dbReference type="SAM" id="MobiDB-lite"/>
    </source>
</evidence>
<comment type="similarity">
    <text evidence="6 7">Belongs to the FliO/MopB family.</text>
</comment>
<dbReference type="InterPro" id="IPR052205">
    <property type="entry name" value="FliO/MopB"/>
</dbReference>
<sequence>MANLPMAVVGETTSSVSTPLPHGPSPTAGIASTLGSLAVVIGLILALAWLARRLQTLRGARGGLLQVTGGVAVGNKERVVIVQIAGEHFLVGVAPGQVSLLHRFEGAPGGVTLPAEADLRAAADRMAPAPGVGGPFADRLRELLGARRAA</sequence>
<evidence type="ECO:0000313" key="10">
    <source>
        <dbReference type="Proteomes" id="UP000653472"/>
    </source>
</evidence>
<evidence type="ECO:0000256" key="3">
    <source>
        <dbReference type="ARBA" id="ARBA00022989"/>
    </source>
</evidence>
<proteinExistence type="inferred from homology"/>
<dbReference type="Proteomes" id="UP000653472">
    <property type="component" value="Unassembled WGS sequence"/>
</dbReference>
<keyword evidence="9" id="KW-0282">Flagellum</keyword>
<dbReference type="InterPro" id="IPR022781">
    <property type="entry name" value="Flagellar_biosynth_FliO"/>
</dbReference>
<evidence type="ECO:0000256" key="2">
    <source>
        <dbReference type="ARBA" id="ARBA00022692"/>
    </source>
</evidence>
<dbReference type="GO" id="GO:0009425">
    <property type="term" value="C:bacterial-type flagellum basal body"/>
    <property type="evidence" value="ECO:0007669"/>
    <property type="project" value="UniProtKB-SubCell"/>
</dbReference>
<evidence type="ECO:0000256" key="7">
    <source>
        <dbReference type="RuleBase" id="RU362064"/>
    </source>
</evidence>
<dbReference type="GO" id="GO:0044781">
    <property type="term" value="P:bacterial-type flagellum organization"/>
    <property type="evidence" value="ECO:0007669"/>
    <property type="project" value="UniProtKB-UniRule"/>
</dbReference>